<name>A0A8C9Q5D6_SPEDA</name>
<reference evidence="1" key="1">
    <citation type="submission" date="2025-08" db="UniProtKB">
        <authorList>
            <consortium name="Ensembl"/>
        </authorList>
    </citation>
    <scope>IDENTIFICATION</scope>
</reference>
<accession>A0A8C9Q5D6</accession>
<evidence type="ECO:0000313" key="2">
    <source>
        <dbReference type="Proteomes" id="UP000694422"/>
    </source>
</evidence>
<protein>
    <submittedName>
        <fullName evidence="1">Uncharacterized protein</fullName>
    </submittedName>
</protein>
<dbReference type="AlphaFoldDB" id="A0A8C9Q5D6"/>
<reference evidence="1" key="2">
    <citation type="submission" date="2025-09" db="UniProtKB">
        <authorList>
            <consortium name="Ensembl"/>
        </authorList>
    </citation>
    <scope>IDENTIFICATION</scope>
</reference>
<proteinExistence type="predicted"/>
<dbReference type="Proteomes" id="UP000694422">
    <property type="component" value="Unplaced"/>
</dbReference>
<keyword evidence="2" id="KW-1185">Reference proteome</keyword>
<dbReference type="Ensembl" id="ENSSDAT00000022859.1">
    <property type="protein sequence ID" value="ENSSDAP00000019984.1"/>
    <property type="gene ID" value="ENSSDAG00000018228.1"/>
</dbReference>
<sequence length="101" mass="11265">MPGLSGSTPAGVACIHFLRHPMANFVTTAQWLLPFCIKHIVKQTHLLLNGVLEEKQSTAPDFFLDTAHVLGEWMAQVLFLPSNLLPVIWFCVCARVCLFCL</sequence>
<organism evidence="1 2">
    <name type="scientific">Spermophilus dauricus</name>
    <name type="common">Daurian ground squirrel</name>
    <dbReference type="NCBI Taxonomy" id="99837"/>
    <lineage>
        <taxon>Eukaryota</taxon>
        <taxon>Metazoa</taxon>
        <taxon>Chordata</taxon>
        <taxon>Craniata</taxon>
        <taxon>Vertebrata</taxon>
        <taxon>Euteleostomi</taxon>
        <taxon>Mammalia</taxon>
        <taxon>Eutheria</taxon>
        <taxon>Euarchontoglires</taxon>
        <taxon>Glires</taxon>
        <taxon>Rodentia</taxon>
        <taxon>Sciuromorpha</taxon>
        <taxon>Sciuridae</taxon>
        <taxon>Xerinae</taxon>
        <taxon>Marmotini</taxon>
        <taxon>Spermophilus</taxon>
    </lineage>
</organism>
<evidence type="ECO:0000313" key="1">
    <source>
        <dbReference type="Ensembl" id="ENSSDAP00000019984.1"/>
    </source>
</evidence>